<comment type="caution">
    <text evidence="1">The sequence shown here is derived from an EMBL/GenBank/DDBJ whole genome shotgun (WGS) entry which is preliminary data.</text>
</comment>
<reference evidence="1" key="1">
    <citation type="submission" date="2023-04" db="EMBL/GenBank/DDBJ databases">
        <title>Draft Genome sequencing of Naganishia species isolated from polar environments using Oxford Nanopore Technology.</title>
        <authorList>
            <person name="Leo P."/>
            <person name="Venkateswaran K."/>
        </authorList>
    </citation>
    <scope>NUCLEOTIDE SEQUENCE</scope>
    <source>
        <strain evidence="1">MNA-CCFEE 5262</strain>
    </source>
</reference>
<sequence length="330" mass="36640">MSERKVLNKYFPPDFDPSKIPRRKMPKDSQMTVRLMAPFTMSCNTCGEFIYKGKKFNAKKETAQNEEYYGIKIFRFYIKCTRCSAEITFKTDPKNADYICEHGAKRNFEPTTAAASYVPNAAEDDSDAAESDVEDPMKALEESQAAAKRQMEDEDQLADLRQRNARLERGDVDMAEVLRVRHEARDKAEEERRRREAEEDEEVVKQYFYKVKKGGAGLESIKEDADKLKEKPAGVGLGDGYGSSDDEEEKSEEPAATVTVKRTPLPSASGTTVSEPTVQDLLAAKGIALPTSSKPAAPSSTSAKLSMLGIKRKDGASGLGVKLVKKKKLV</sequence>
<evidence type="ECO:0000313" key="1">
    <source>
        <dbReference type="EMBL" id="KAJ9102230.1"/>
    </source>
</evidence>
<dbReference type="EMBL" id="JASBWS010000065">
    <property type="protein sequence ID" value="KAJ9102230.1"/>
    <property type="molecule type" value="Genomic_DNA"/>
</dbReference>
<name>A0ACC2VT17_9TREE</name>
<organism evidence="1 2">
    <name type="scientific">Naganishia adeliensis</name>
    <dbReference type="NCBI Taxonomy" id="92952"/>
    <lineage>
        <taxon>Eukaryota</taxon>
        <taxon>Fungi</taxon>
        <taxon>Dikarya</taxon>
        <taxon>Basidiomycota</taxon>
        <taxon>Agaricomycotina</taxon>
        <taxon>Tremellomycetes</taxon>
        <taxon>Filobasidiales</taxon>
        <taxon>Filobasidiaceae</taxon>
        <taxon>Naganishia</taxon>
    </lineage>
</organism>
<keyword evidence="2" id="KW-1185">Reference proteome</keyword>
<accession>A0ACC2VT17</accession>
<evidence type="ECO:0000313" key="2">
    <source>
        <dbReference type="Proteomes" id="UP001230649"/>
    </source>
</evidence>
<dbReference type="Proteomes" id="UP001230649">
    <property type="component" value="Unassembled WGS sequence"/>
</dbReference>
<gene>
    <name evidence="1" type="ORF">QFC20_005059</name>
</gene>
<protein>
    <submittedName>
        <fullName evidence="1">Uncharacterized protein</fullName>
    </submittedName>
</protein>
<proteinExistence type="predicted"/>